<comment type="caution">
    <text evidence="1">The sequence shown here is derived from an EMBL/GenBank/DDBJ whole genome shotgun (WGS) entry which is preliminary data.</text>
</comment>
<dbReference type="AlphaFoldDB" id="Q7RBH6"/>
<dbReference type="EMBL" id="AABL01002058">
    <property type="protein sequence ID" value="EAA18328.1"/>
    <property type="molecule type" value="Genomic_DNA"/>
</dbReference>
<reference evidence="1 2" key="1">
    <citation type="journal article" date="2002" name="Nature">
        <title>Genome sequence and comparative analysis of the model rodent malaria parasite Plasmodium yoelii yoelii.</title>
        <authorList>
            <person name="Carlton J.M."/>
            <person name="Angiuoli S.V."/>
            <person name="Suh B.B."/>
            <person name="Kooij T.W."/>
            <person name="Pertea M."/>
            <person name="Silva J.C."/>
            <person name="Ermolaeva M.D."/>
            <person name="Allen J.E."/>
            <person name="Selengut J.D."/>
            <person name="Koo H.L."/>
            <person name="Peterson J.D."/>
            <person name="Pop M."/>
            <person name="Kosack D.S."/>
            <person name="Shumway M.F."/>
            <person name="Bidwell S.L."/>
            <person name="Shallom S.J."/>
            <person name="van Aken S.E."/>
            <person name="Riedmuller S.B."/>
            <person name="Feldblyum T.V."/>
            <person name="Cho J.K."/>
            <person name="Quackenbush J."/>
            <person name="Sedegah M."/>
            <person name="Shoaibi A."/>
            <person name="Cummings L.M."/>
            <person name="Florens L."/>
            <person name="Yates J.R."/>
            <person name="Raine J.D."/>
            <person name="Sinden R.E."/>
            <person name="Harris M.A."/>
            <person name="Cunningham D.A."/>
            <person name="Preiser P.R."/>
            <person name="Bergman L.W."/>
            <person name="Vaidya A.B."/>
            <person name="van Lin L.H."/>
            <person name="Janse C.J."/>
            <person name="Waters A.P."/>
            <person name="Smith H.O."/>
            <person name="White O.R."/>
            <person name="Salzberg S.L."/>
            <person name="Venter J.C."/>
            <person name="Fraser C.M."/>
            <person name="Hoffman S.L."/>
            <person name="Gardner M.J."/>
            <person name="Carucci D.J."/>
        </authorList>
    </citation>
    <scope>NUCLEOTIDE SEQUENCE [LARGE SCALE GENOMIC DNA]</scope>
    <source>
        <strain evidence="1 2">17XNL</strain>
    </source>
</reference>
<name>Q7RBH6_PLAYO</name>
<evidence type="ECO:0000313" key="2">
    <source>
        <dbReference type="Proteomes" id="UP000008553"/>
    </source>
</evidence>
<feature type="non-terminal residue" evidence="1">
    <location>
        <position position="1"/>
    </location>
</feature>
<keyword evidence="2" id="KW-1185">Reference proteome</keyword>
<sequence>LLNKMFHQIKKYIMICIIQYNYGLSMLI</sequence>
<proteinExistence type="predicted"/>
<accession>Q7RBH6</accession>
<protein>
    <submittedName>
        <fullName evidence="1">Uncharacterized protein</fullName>
    </submittedName>
</protein>
<evidence type="ECO:0000313" key="1">
    <source>
        <dbReference type="EMBL" id="EAA18328.1"/>
    </source>
</evidence>
<dbReference type="Proteomes" id="UP000008553">
    <property type="component" value="Unassembled WGS sequence"/>
</dbReference>
<dbReference type="PaxDb" id="73239-Q7RBH6"/>
<gene>
    <name evidence="1" type="ORF">PY06167</name>
</gene>
<dbReference type="InParanoid" id="Q7RBH6"/>
<organism evidence="1 2">
    <name type="scientific">Plasmodium yoelii yoelii</name>
    <dbReference type="NCBI Taxonomy" id="73239"/>
    <lineage>
        <taxon>Eukaryota</taxon>
        <taxon>Sar</taxon>
        <taxon>Alveolata</taxon>
        <taxon>Apicomplexa</taxon>
        <taxon>Aconoidasida</taxon>
        <taxon>Haemosporida</taxon>
        <taxon>Plasmodiidae</taxon>
        <taxon>Plasmodium</taxon>
        <taxon>Plasmodium (Vinckeia)</taxon>
    </lineage>
</organism>